<reference evidence="6" key="1">
    <citation type="submission" date="2020-09" db="EMBL/GenBank/DDBJ databases">
        <title>Whole genome shotgun sequence of Streptomyces xanthophaeus NBRC 12829.</title>
        <authorList>
            <person name="Komaki H."/>
            <person name="Tamura T."/>
        </authorList>
    </citation>
    <scope>NUCLEOTIDE SEQUENCE</scope>
    <source>
        <strain evidence="6">NBRC 12829</strain>
    </source>
</reference>
<accession>A0A919GWW1</accession>
<keyword evidence="2" id="KW-0663">Pyridoxal phosphate</keyword>
<comment type="cofactor">
    <cofactor evidence="1 4">
        <name>pyridoxal 5'-phosphate</name>
        <dbReference type="ChEBI" id="CHEBI:597326"/>
    </cofactor>
</comment>
<dbReference type="Gene3D" id="3.40.640.10">
    <property type="entry name" value="Type I PLP-dependent aspartate aminotransferase-like (Major domain)"/>
    <property type="match status" value="1"/>
</dbReference>
<dbReference type="GeneID" id="96802250"/>
<evidence type="ECO:0000313" key="6">
    <source>
        <dbReference type="EMBL" id="GHI84206.1"/>
    </source>
</evidence>
<dbReference type="InterPro" id="IPR020578">
    <property type="entry name" value="Aminotrans_V_PyrdxlP_BS"/>
</dbReference>
<evidence type="ECO:0000256" key="1">
    <source>
        <dbReference type="ARBA" id="ARBA00001933"/>
    </source>
</evidence>
<evidence type="ECO:0000259" key="5">
    <source>
        <dbReference type="Pfam" id="PF00266"/>
    </source>
</evidence>
<dbReference type="Proteomes" id="UP000600026">
    <property type="component" value="Unassembled WGS sequence"/>
</dbReference>
<organism evidence="6 7">
    <name type="scientific">Streptomyces xanthophaeus</name>
    <dbReference type="NCBI Taxonomy" id="67385"/>
    <lineage>
        <taxon>Bacteria</taxon>
        <taxon>Bacillati</taxon>
        <taxon>Actinomycetota</taxon>
        <taxon>Actinomycetes</taxon>
        <taxon>Kitasatosporales</taxon>
        <taxon>Streptomycetaceae</taxon>
        <taxon>Streptomyces</taxon>
    </lineage>
</organism>
<keyword evidence="6" id="KW-0032">Aminotransferase</keyword>
<sequence length="402" mass="43494">MNETLDLARARAETPGVNHVVHLNNAGASLIASPVLDVMTAYMRLESRVGPYEAAERSEGAIGNAHVALASLLNCSRQEIAILDSATRAWGLAMSSVPLREGDRVIVSAVEYGSNYLALLHLSERLGLSLEVAPVDGSGLVDVAGLEAMLDERVKLIAMVHVPMHDALVNPVAEIGRVARRHGIPYLVDACQSVGQLPVDVAEIGCDLLVGTGRKFLRGPRGTGFLYVRQEIAHRLVPPIVGLDGVEWLSGSYRLAPGARRFETWETNAASRIGLGVAVDYALGWGIGRTYGRTRSLAAGLREDLAGMRGVVLHDRGRERCGTIALAFEGRGEFEVRGALKDAGINTWVCLENAACVDMQERGLSTLLRVSPHYYNSEQELERFCNVLEDILAGTRRERVLA</sequence>
<evidence type="ECO:0000313" key="7">
    <source>
        <dbReference type="Proteomes" id="UP000600026"/>
    </source>
</evidence>
<evidence type="ECO:0000256" key="2">
    <source>
        <dbReference type="ARBA" id="ARBA00022898"/>
    </source>
</evidence>
<dbReference type="Gene3D" id="3.90.1150.10">
    <property type="entry name" value="Aspartate Aminotransferase, domain 1"/>
    <property type="match status" value="1"/>
</dbReference>
<keyword evidence="7" id="KW-1185">Reference proteome</keyword>
<dbReference type="InterPro" id="IPR015424">
    <property type="entry name" value="PyrdxlP-dep_Trfase"/>
</dbReference>
<dbReference type="InterPro" id="IPR015421">
    <property type="entry name" value="PyrdxlP-dep_Trfase_major"/>
</dbReference>
<dbReference type="EMBL" id="BNEE01000004">
    <property type="protein sequence ID" value="GHI84206.1"/>
    <property type="molecule type" value="Genomic_DNA"/>
</dbReference>
<dbReference type="RefSeq" id="WP_031147076.1">
    <property type="nucleotide sequence ID" value="NZ_BNEE01000004.1"/>
</dbReference>
<dbReference type="PANTHER" id="PTHR43586">
    <property type="entry name" value="CYSTEINE DESULFURASE"/>
    <property type="match status" value="1"/>
</dbReference>
<proteinExistence type="inferred from homology"/>
<dbReference type="SUPFAM" id="SSF53383">
    <property type="entry name" value="PLP-dependent transferases"/>
    <property type="match status" value="1"/>
</dbReference>
<dbReference type="OrthoDB" id="9808002at2"/>
<dbReference type="InterPro" id="IPR015422">
    <property type="entry name" value="PyrdxlP-dep_Trfase_small"/>
</dbReference>
<evidence type="ECO:0000256" key="4">
    <source>
        <dbReference type="RuleBase" id="RU004504"/>
    </source>
</evidence>
<dbReference type="AlphaFoldDB" id="A0A919GWW1"/>
<dbReference type="PROSITE" id="PS00595">
    <property type="entry name" value="AA_TRANSFER_CLASS_5"/>
    <property type="match status" value="1"/>
</dbReference>
<dbReference type="PANTHER" id="PTHR43586:SF24">
    <property type="entry name" value="BLR4730 PROTEIN"/>
    <property type="match status" value="1"/>
</dbReference>
<dbReference type="GO" id="GO:0008483">
    <property type="term" value="F:transaminase activity"/>
    <property type="evidence" value="ECO:0007669"/>
    <property type="project" value="UniProtKB-KW"/>
</dbReference>
<feature type="domain" description="Aminotransferase class V" evidence="5">
    <location>
        <begin position="22"/>
        <end position="384"/>
    </location>
</feature>
<comment type="caution">
    <text evidence="6">The sequence shown here is derived from an EMBL/GenBank/DDBJ whole genome shotgun (WGS) entry which is preliminary data.</text>
</comment>
<evidence type="ECO:0000256" key="3">
    <source>
        <dbReference type="RuleBase" id="RU004075"/>
    </source>
</evidence>
<keyword evidence="6" id="KW-0808">Transferase</keyword>
<protein>
    <submittedName>
        <fullName evidence="6">Aminotransferase class V</fullName>
    </submittedName>
</protein>
<comment type="similarity">
    <text evidence="3">Belongs to the class-V pyridoxal-phosphate-dependent aminotransferase family.</text>
</comment>
<dbReference type="Pfam" id="PF00266">
    <property type="entry name" value="Aminotran_5"/>
    <property type="match status" value="1"/>
</dbReference>
<gene>
    <name evidence="6" type="ORF">Sxan_15700</name>
</gene>
<name>A0A919GWW1_9ACTN</name>
<dbReference type="InterPro" id="IPR000192">
    <property type="entry name" value="Aminotrans_V_dom"/>
</dbReference>